<feature type="transmembrane region" description="Helical" evidence="8">
    <location>
        <begin position="447"/>
        <end position="470"/>
    </location>
</feature>
<dbReference type="Pfam" id="PF08305">
    <property type="entry name" value="NPCBM"/>
    <property type="match status" value="1"/>
</dbReference>
<feature type="transmembrane region" description="Helical" evidence="8">
    <location>
        <begin position="225"/>
        <end position="242"/>
    </location>
</feature>
<evidence type="ECO:0000256" key="5">
    <source>
        <dbReference type="ARBA" id="ARBA00022692"/>
    </source>
</evidence>
<gene>
    <name evidence="10" type="ORF">A3224_15470</name>
</gene>
<feature type="transmembrane region" description="Helical" evidence="8">
    <location>
        <begin position="31"/>
        <end position="48"/>
    </location>
</feature>
<dbReference type="PANTHER" id="PTHR33908:SF11">
    <property type="entry name" value="MEMBRANE PROTEIN"/>
    <property type="match status" value="1"/>
</dbReference>
<dbReference type="KEGG" id="mthd:A3224_15470"/>
<dbReference type="EMBL" id="CP014864">
    <property type="protein sequence ID" value="AMX03799.1"/>
    <property type="molecule type" value="Genomic_DNA"/>
</dbReference>
<dbReference type="Gene3D" id="2.60.120.1060">
    <property type="entry name" value="NPCBM/NEW2 domain"/>
    <property type="match status" value="1"/>
</dbReference>
<keyword evidence="3" id="KW-0328">Glycosyltransferase</keyword>
<dbReference type="InterPro" id="IPR038637">
    <property type="entry name" value="NPCBM_sf"/>
</dbReference>
<feature type="transmembrane region" description="Helical" evidence="8">
    <location>
        <begin position="134"/>
        <end position="154"/>
    </location>
</feature>
<dbReference type="GeneID" id="76609428"/>
<evidence type="ECO:0000256" key="2">
    <source>
        <dbReference type="ARBA" id="ARBA00022475"/>
    </source>
</evidence>
<dbReference type="STRING" id="252514.A3224_15470"/>
<dbReference type="GO" id="GO:0005886">
    <property type="term" value="C:plasma membrane"/>
    <property type="evidence" value="ECO:0007669"/>
    <property type="project" value="UniProtKB-SubCell"/>
</dbReference>
<sequence length="624" mass="70142">MDSQPAQSAASRRFYLSPISLPQLRLSRRECVYALLYGLVFAGAWLRIDYILHYNPVDHIWSDPQRHWEQGVDALRSDPMALTDPLLYQLYIGLLGKLTLKDPLLVAFYTALLSLMTPWIWYRFLRELQPSKTMALAGWAALSLLPSWTVIYSYFMQETLLLPLLGAALYASWRCRRKQTLRSFLPMVLLWALAGLTRGIAIPLAAVTCSWLWLAQGDKVRKAAWSLLLLALLLGPLTYRAYQQVQIFAPHGNGKLVSIYTRSGKKQINIHYLREGQRWSYWFSSPSIGEKPLEPLSDWQTARRGAVEVTIDLTQGGEDWKRALAENPLTFSNYLWIAKENLIYLFFGASWPDNNTARALDRINIQMRWLWAPLTLLLIAATVISWRRLRGRRLLPVLIATWILVQGLLPIAVNEGRYRKPAEGLLLAQVVLLLGVRRPRRASAEKIHTPTIALVAGAGLVLIAGGAHIWQHWSQAAAFERDGKAFLSALRAVSHRQQWGSLGRDQSVQGGPISIDGQHFPRGLGVHALSKTRYTIPTGAEYFHSYYGLTDDGGRRGLVEFKLLLDGEPVFSSGAFAHGAAGEILLPLQGAETLTLVVEPLGSNHHDHAAWAMARFLKRRPGND</sequence>
<protein>
    <recommendedName>
        <fullName evidence="9">Glycosyl hydrolase family 98 putative carbohydrate-binding module domain-containing protein</fullName>
    </recommendedName>
</protein>
<dbReference type="InterPro" id="IPR013222">
    <property type="entry name" value="Glyco_hyd_98_carb-bd"/>
</dbReference>
<keyword evidence="2" id="KW-1003">Cell membrane</keyword>
<feature type="domain" description="Glycosyl hydrolase family 98 putative carbohydrate-binding module" evidence="9">
    <location>
        <begin position="481"/>
        <end position="618"/>
    </location>
</feature>
<evidence type="ECO:0000256" key="4">
    <source>
        <dbReference type="ARBA" id="ARBA00022679"/>
    </source>
</evidence>
<dbReference type="PANTHER" id="PTHR33908">
    <property type="entry name" value="MANNOSYLTRANSFERASE YKCB-RELATED"/>
    <property type="match status" value="1"/>
</dbReference>
<feature type="transmembrane region" description="Helical" evidence="8">
    <location>
        <begin position="160"/>
        <end position="176"/>
    </location>
</feature>
<keyword evidence="4" id="KW-0808">Transferase</keyword>
<dbReference type="AlphaFoldDB" id="A0A143HQ03"/>
<accession>A0A143HQ03</accession>
<evidence type="ECO:0000259" key="9">
    <source>
        <dbReference type="SMART" id="SM00776"/>
    </source>
</evidence>
<feature type="transmembrane region" description="Helical" evidence="8">
    <location>
        <begin position="394"/>
        <end position="413"/>
    </location>
</feature>
<name>A0A143HQ03_MICTH</name>
<evidence type="ECO:0000256" key="3">
    <source>
        <dbReference type="ARBA" id="ARBA00022676"/>
    </source>
</evidence>
<comment type="subcellular location">
    <subcellularLocation>
        <location evidence="1">Cell membrane</location>
        <topology evidence="1">Multi-pass membrane protein</topology>
    </subcellularLocation>
</comment>
<evidence type="ECO:0000256" key="6">
    <source>
        <dbReference type="ARBA" id="ARBA00022989"/>
    </source>
</evidence>
<keyword evidence="5 8" id="KW-0812">Transmembrane</keyword>
<dbReference type="RefSeq" id="WP_067156700.1">
    <property type="nucleotide sequence ID" value="NZ_CP014864.1"/>
</dbReference>
<evidence type="ECO:0000313" key="10">
    <source>
        <dbReference type="EMBL" id="AMX03799.1"/>
    </source>
</evidence>
<dbReference type="GO" id="GO:0016763">
    <property type="term" value="F:pentosyltransferase activity"/>
    <property type="evidence" value="ECO:0007669"/>
    <property type="project" value="TreeGrafter"/>
</dbReference>
<feature type="transmembrane region" description="Helical" evidence="8">
    <location>
        <begin position="188"/>
        <end position="213"/>
    </location>
</feature>
<evidence type="ECO:0000256" key="1">
    <source>
        <dbReference type="ARBA" id="ARBA00004651"/>
    </source>
</evidence>
<dbReference type="InterPro" id="IPR008979">
    <property type="entry name" value="Galactose-bd-like_sf"/>
</dbReference>
<dbReference type="SMART" id="SM00776">
    <property type="entry name" value="NPCBM"/>
    <property type="match status" value="1"/>
</dbReference>
<evidence type="ECO:0000256" key="8">
    <source>
        <dbReference type="SAM" id="Phobius"/>
    </source>
</evidence>
<keyword evidence="11" id="KW-1185">Reference proteome</keyword>
<keyword evidence="7 8" id="KW-0472">Membrane</keyword>
<proteinExistence type="predicted"/>
<dbReference type="GO" id="GO:0009103">
    <property type="term" value="P:lipopolysaccharide biosynthetic process"/>
    <property type="evidence" value="ECO:0007669"/>
    <property type="project" value="UniProtKB-ARBA"/>
</dbReference>
<reference evidence="11" key="1">
    <citation type="submission" date="2016-03" db="EMBL/GenBank/DDBJ databases">
        <authorList>
            <person name="Lee Y.-S."/>
            <person name="Choi Y.-L."/>
        </authorList>
    </citation>
    <scope>NUCLEOTIDE SEQUENCE [LARGE SCALE GENOMIC DNA]</scope>
    <source>
        <strain evidence="11">DAU221</strain>
    </source>
</reference>
<feature type="transmembrane region" description="Helical" evidence="8">
    <location>
        <begin position="104"/>
        <end position="122"/>
    </location>
</feature>
<evidence type="ECO:0000256" key="7">
    <source>
        <dbReference type="ARBA" id="ARBA00023136"/>
    </source>
</evidence>
<dbReference type="SUPFAM" id="SSF49785">
    <property type="entry name" value="Galactose-binding domain-like"/>
    <property type="match status" value="1"/>
</dbReference>
<dbReference type="Proteomes" id="UP000076077">
    <property type="component" value="Chromosome"/>
</dbReference>
<keyword evidence="6 8" id="KW-1133">Transmembrane helix</keyword>
<dbReference type="InterPro" id="IPR050297">
    <property type="entry name" value="LipidA_mod_glycosyltrf_83"/>
</dbReference>
<feature type="transmembrane region" description="Helical" evidence="8">
    <location>
        <begin position="369"/>
        <end position="388"/>
    </location>
</feature>
<organism evidence="10 11">
    <name type="scientific">Microbulbifer thermotolerans</name>
    <dbReference type="NCBI Taxonomy" id="252514"/>
    <lineage>
        <taxon>Bacteria</taxon>
        <taxon>Pseudomonadati</taxon>
        <taxon>Pseudomonadota</taxon>
        <taxon>Gammaproteobacteria</taxon>
        <taxon>Cellvibrionales</taxon>
        <taxon>Microbulbiferaceae</taxon>
        <taxon>Microbulbifer</taxon>
    </lineage>
</organism>
<evidence type="ECO:0000313" key="11">
    <source>
        <dbReference type="Proteomes" id="UP000076077"/>
    </source>
</evidence>